<name>A0A9X1LX80_9MICO</name>
<dbReference type="AlphaFoldDB" id="A0A9X1LX80"/>
<gene>
    <name evidence="1" type="ORF">KEC57_12750</name>
</gene>
<dbReference type="EMBL" id="JAGTTN010000004">
    <property type="protein sequence ID" value="MCC2033050.1"/>
    <property type="molecule type" value="Genomic_DNA"/>
</dbReference>
<sequence length="67" mass="7517">MSTVGTGELLDFERAWPRHSGAKEVAIRAHGLTPARYYVLLRRAAVSHEGQAHDAVTAHRIIRLRRS</sequence>
<evidence type="ECO:0000313" key="2">
    <source>
        <dbReference type="Proteomes" id="UP001139354"/>
    </source>
</evidence>
<dbReference type="InterPro" id="IPR021678">
    <property type="entry name" value="DUF3263"/>
</dbReference>
<comment type="caution">
    <text evidence="1">The sequence shown here is derived from an EMBL/GenBank/DDBJ whole genome shotgun (WGS) entry which is preliminary data.</text>
</comment>
<proteinExistence type="predicted"/>
<reference evidence="1" key="1">
    <citation type="submission" date="2021-04" db="EMBL/GenBank/DDBJ databases">
        <title>Microbacterium tenobrionis sp. nov. and Microbacterium allomyrinae sp. nov., isolated from larvae of Tenobrio molitor and Allomyrina dichotoma, respectively.</title>
        <authorList>
            <person name="Lee S.D."/>
        </authorList>
    </citation>
    <scope>NUCLEOTIDE SEQUENCE</scope>
    <source>
        <strain evidence="1">BWT-G7</strain>
    </source>
</reference>
<evidence type="ECO:0000313" key="1">
    <source>
        <dbReference type="EMBL" id="MCC2033050.1"/>
    </source>
</evidence>
<protein>
    <submittedName>
        <fullName evidence="1">DUF3263 domain-containing protein</fullName>
    </submittedName>
</protein>
<keyword evidence="2" id="KW-1185">Reference proteome</keyword>
<dbReference type="Proteomes" id="UP001139354">
    <property type="component" value="Unassembled WGS sequence"/>
</dbReference>
<dbReference type="Pfam" id="PF11662">
    <property type="entry name" value="DUF3263"/>
    <property type="match status" value="1"/>
</dbReference>
<organism evidence="1 2">
    <name type="scientific">Microbacterium allomyrinae</name>
    <dbReference type="NCBI Taxonomy" id="2830666"/>
    <lineage>
        <taxon>Bacteria</taxon>
        <taxon>Bacillati</taxon>
        <taxon>Actinomycetota</taxon>
        <taxon>Actinomycetes</taxon>
        <taxon>Micrococcales</taxon>
        <taxon>Microbacteriaceae</taxon>
        <taxon>Microbacterium</taxon>
    </lineage>
</organism>
<accession>A0A9X1LX80</accession>